<keyword evidence="5" id="KW-1185">Reference proteome</keyword>
<dbReference type="AlphaFoldDB" id="A0A7J8TH64"/>
<keyword evidence="1" id="KW-0479">Metal-binding</keyword>
<keyword evidence="1" id="KW-0862">Zinc</keyword>
<reference evidence="4 5" key="1">
    <citation type="journal article" date="2019" name="Genome Biol. Evol.">
        <title>Insights into the evolution of the New World diploid cottons (Gossypium, subgenus Houzingenia) based on genome sequencing.</title>
        <authorList>
            <person name="Grover C.E."/>
            <person name="Arick M.A. 2nd"/>
            <person name="Thrash A."/>
            <person name="Conover J.L."/>
            <person name="Sanders W.S."/>
            <person name="Peterson D.G."/>
            <person name="Frelichowski J.E."/>
            <person name="Scheffler J.A."/>
            <person name="Scheffler B.E."/>
            <person name="Wendel J.F."/>
        </authorList>
    </citation>
    <scope>NUCLEOTIDE SEQUENCE [LARGE SCALE GENOMIC DNA]</scope>
    <source>
        <strain evidence="4">27</strain>
        <tissue evidence="4">Leaf</tissue>
    </source>
</reference>
<evidence type="ECO:0000256" key="2">
    <source>
        <dbReference type="SAM" id="MobiDB-lite"/>
    </source>
</evidence>
<sequence>MENSNSLYDRNGEGDNPLDDPNIKKVRFKELEISPEDVMVVDSTPTPTLSWKDLVLGKSSLELNEVSGDHFVDGGFSLIEGDVKKSVANGIPFIDFSEREHQLLVKEMSTSVVLKLLGRNIGFVALQDILYGIWRPSKPFQLMDIENGLPSYLYKNEVLWEIRGMVSKVTKLDFNIDSKVRVRYASMTVYVNLGKPLISKVLINGNLQRVEYESLLVVCFFCGRYGHNNESCPRTSLPSGLSKSIKDLIGMNSSNPTGEDCVSLDNVAKAHQPSISGGMDPTEEDRMSLDIVAKAYQPFVLGKHVPLSSSSIVLADFYKGGVDMALSKSNQFKKEQSLHFNPTFEEATMVDVVVNEGILDANNHTAVIFKDNTQHNFSRKMVGSSSTTSRNQLPLSKIKESKVKTLSSKGGWKINRI</sequence>
<evidence type="ECO:0000313" key="4">
    <source>
        <dbReference type="EMBL" id="MBA0637545.1"/>
    </source>
</evidence>
<feature type="domain" description="CCHC-type" evidence="3">
    <location>
        <begin position="219"/>
        <end position="234"/>
    </location>
</feature>
<evidence type="ECO:0000259" key="3">
    <source>
        <dbReference type="PROSITE" id="PS50158"/>
    </source>
</evidence>
<dbReference type="EMBL" id="JABFAC010248644">
    <property type="protein sequence ID" value="MBA0637545.1"/>
    <property type="molecule type" value="Genomic_DNA"/>
</dbReference>
<dbReference type="GO" id="GO:0008270">
    <property type="term" value="F:zinc ion binding"/>
    <property type="evidence" value="ECO:0007669"/>
    <property type="project" value="UniProtKB-KW"/>
</dbReference>
<accession>A0A7J8TH64</accession>
<feature type="region of interest" description="Disordered" evidence="2">
    <location>
        <begin position="1"/>
        <end position="22"/>
    </location>
</feature>
<gene>
    <name evidence="4" type="ORF">Godav_029538</name>
</gene>
<dbReference type="PANTHER" id="PTHR31286:SF173">
    <property type="entry name" value="DUF4283 DOMAIN-CONTAINING PROTEIN"/>
    <property type="match status" value="1"/>
</dbReference>
<protein>
    <recommendedName>
        <fullName evidence="3">CCHC-type domain-containing protein</fullName>
    </recommendedName>
</protein>
<dbReference type="GO" id="GO:0003676">
    <property type="term" value="F:nucleic acid binding"/>
    <property type="evidence" value="ECO:0007669"/>
    <property type="project" value="InterPro"/>
</dbReference>
<dbReference type="Proteomes" id="UP000593561">
    <property type="component" value="Unassembled WGS sequence"/>
</dbReference>
<dbReference type="InterPro" id="IPR001878">
    <property type="entry name" value="Znf_CCHC"/>
</dbReference>
<comment type="caution">
    <text evidence="4">The sequence shown here is derived from an EMBL/GenBank/DDBJ whole genome shotgun (WGS) entry which is preliminary data.</text>
</comment>
<name>A0A7J8TH64_GOSDV</name>
<dbReference type="PANTHER" id="PTHR31286">
    <property type="entry name" value="GLYCINE-RICH CELL WALL STRUCTURAL PROTEIN 1.8-LIKE"/>
    <property type="match status" value="1"/>
</dbReference>
<evidence type="ECO:0000256" key="1">
    <source>
        <dbReference type="PROSITE-ProRule" id="PRU00047"/>
    </source>
</evidence>
<evidence type="ECO:0000313" key="5">
    <source>
        <dbReference type="Proteomes" id="UP000593561"/>
    </source>
</evidence>
<dbReference type="InterPro" id="IPR040256">
    <property type="entry name" value="At4g02000-like"/>
</dbReference>
<organism evidence="4 5">
    <name type="scientific">Gossypium davidsonii</name>
    <name type="common">Davidson's cotton</name>
    <name type="synonym">Gossypium klotzschianum subsp. davidsonii</name>
    <dbReference type="NCBI Taxonomy" id="34287"/>
    <lineage>
        <taxon>Eukaryota</taxon>
        <taxon>Viridiplantae</taxon>
        <taxon>Streptophyta</taxon>
        <taxon>Embryophyta</taxon>
        <taxon>Tracheophyta</taxon>
        <taxon>Spermatophyta</taxon>
        <taxon>Magnoliopsida</taxon>
        <taxon>eudicotyledons</taxon>
        <taxon>Gunneridae</taxon>
        <taxon>Pentapetalae</taxon>
        <taxon>rosids</taxon>
        <taxon>malvids</taxon>
        <taxon>Malvales</taxon>
        <taxon>Malvaceae</taxon>
        <taxon>Malvoideae</taxon>
        <taxon>Gossypium</taxon>
    </lineage>
</organism>
<keyword evidence="1" id="KW-0863">Zinc-finger</keyword>
<proteinExistence type="predicted"/>
<dbReference type="PROSITE" id="PS50158">
    <property type="entry name" value="ZF_CCHC"/>
    <property type="match status" value="1"/>
</dbReference>